<evidence type="ECO:0000256" key="1">
    <source>
        <dbReference type="SAM" id="MobiDB-lite"/>
    </source>
</evidence>
<accession>A0A1A6A5S2</accession>
<dbReference type="Proteomes" id="UP000078595">
    <property type="component" value="Chromosome 5"/>
</dbReference>
<dbReference type="SMART" id="SM00256">
    <property type="entry name" value="FBOX"/>
    <property type="match status" value="1"/>
</dbReference>
<dbReference type="EMBL" id="KI894031">
    <property type="protein sequence ID" value="OBR85406.1"/>
    <property type="molecule type" value="Genomic_DNA"/>
</dbReference>
<dbReference type="AlphaFoldDB" id="A0A1A6A5S2"/>
<evidence type="ECO:0000313" key="5">
    <source>
        <dbReference type="Proteomes" id="UP000078595"/>
    </source>
</evidence>
<dbReference type="EMBL" id="CP144534">
    <property type="protein sequence ID" value="WWC61697.1"/>
    <property type="molecule type" value="Genomic_DNA"/>
</dbReference>
<dbReference type="SUPFAM" id="SSF81383">
    <property type="entry name" value="F-box domain"/>
    <property type="match status" value="1"/>
</dbReference>
<feature type="region of interest" description="Disordered" evidence="1">
    <location>
        <begin position="1"/>
        <end position="24"/>
    </location>
</feature>
<sequence length="733" mass="82902">MIMADELYRPPSKRSRSSHSSQAAPGLLNLPDEIIEQVYLFLPSNDRLRLRWVCTYLRDVYTSSAILQYHFTLNTTSYLDVPWRPPPPPTISSDSACIEDTPQPEKRPSSPSSSIITLRSPHTGKLRETIPSVSLAPWPKEPSIFTPHDKAISPADRNTLLREREKRWETLDWGEKRTFKVQGREGVYELQEGVFLMCDDFNDSDDDKPSSIRLIPLPSMQDPDLEDPPIQTTTHKVEFPISDLTMDPSQDLIVISEYRPESSNTLIAPPTHRYHLLTLSTFKPHPLAKSATLDFPPFSQAVMDTRQLLQIMGDTLVIQVSRFAPAWVLAGLGFGIGALGGLGHEEEIVAWNWKTGNVLARISLPENGWFSSFALLSPSTFLVTSTSNISPILPSETRSVGSVFPPVIQIYSFLPDPNNPINPVQPLDTDPMDDTTPRPVLLAQLQLPPFAPDVSIHAFDVRPDPAFPPPPYKEVPTLGKRKPFTQDPAKGVMVFELKVVGNGEENIPRRERKQSYEIFILRETLVEFARQGEERLRKAYENGGDLDGLGIRGVERNVPWTEWGEGNTRMMDAVMKRRSWVCSCSGYRFISLTPAIRSQEFNLDDPVAEELEDETHELIPPPRKSDLMVFDFSPVNLRKSRASTEEEQSMDFLDFAKAEYTVKTRDQPSSLAKRNIWKEDVITSLPFREIRRDYGMLANGVMCDDQRVIVVHTQARMNGDWSTISQEMSVLCM</sequence>
<dbReference type="InterPro" id="IPR036047">
    <property type="entry name" value="F-box-like_dom_sf"/>
</dbReference>
<reference evidence="3" key="1">
    <citation type="submission" date="2013-07" db="EMBL/GenBank/DDBJ databases">
        <title>The Genome Sequence of Cryptococcus dejecticola CBS10117.</title>
        <authorList>
            <consortium name="The Broad Institute Genome Sequencing Platform"/>
            <person name="Cuomo C."/>
            <person name="Litvintseva A."/>
            <person name="Chen Y."/>
            <person name="Heitman J."/>
            <person name="Sun S."/>
            <person name="Springer D."/>
            <person name="Dromer F."/>
            <person name="Young S.K."/>
            <person name="Zeng Q."/>
            <person name="Gargeya S."/>
            <person name="Fitzgerald M."/>
            <person name="Abouelleil A."/>
            <person name="Alvarado L."/>
            <person name="Berlin A.M."/>
            <person name="Chapman S.B."/>
            <person name="Dewar J."/>
            <person name="Goldberg J."/>
            <person name="Griggs A."/>
            <person name="Gujja S."/>
            <person name="Hansen M."/>
            <person name="Howarth C."/>
            <person name="Imamovic A."/>
            <person name="Larimer J."/>
            <person name="McCowan C."/>
            <person name="Murphy C."/>
            <person name="Pearson M."/>
            <person name="Priest M."/>
            <person name="Roberts A."/>
            <person name="Saif S."/>
            <person name="Shea T."/>
            <person name="Sykes S."/>
            <person name="Wortman J."/>
            <person name="Nusbaum C."/>
            <person name="Birren B."/>
        </authorList>
    </citation>
    <scope>NUCLEOTIDE SEQUENCE [LARGE SCALE GENOMIC DNA]</scope>
    <source>
        <strain evidence="3">CBS 10117</strain>
    </source>
</reference>
<proteinExistence type="predicted"/>
<dbReference type="VEuPathDB" id="FungiDB:I303_04741"/>
<protein>
    <recommendedName>
        <fullName evidence="2">F-box domain-containing protein</fullName>
    </recommendedName>
</protein>
<feature type="domain" description="F-box" evidence="2">
    <location>
        <begin position="24"/>
        <end position="70"/>
    </location>
</feature>
<feature type="region of interest" description="Disordered" evidence="1">
    <location>
        <begin position="82"/>
        <end position="118"/>
    </location>
</feature>
<reference evidence="4" key="3">
    <citation type="submission" date="2024-02" db="EMBL/GenBank/DDBJ databases">
        <title>Comparative genomics of Cryptococcus and Kwoniella reveals pathogenesis evolution and contrasting modes of karyotype evolution via chromosome fusion or intercentromeric recombination.</title>
        <authorList>
            <person name="Coelho M.A."/>
            <person name="David-Palma M."/>
            <person name="Shea T."/>
            <person name="Bowers K."/>
            <person name="McGinley-Smith S."/>
            <person name="Mohammad A.W."/>
            <person name="Gnirke A."/>
            <person name="Yurkov A.M."/>
            <person name="Nowrousian M."/>
            <person name="Sun S."/>
            <person name="Cuomo C.A."/>
            <person name="Heitman J."/>
        </authorList>
    </citation>
    <scope>NUCLEOTIDE SEQUENCE</scope>
    <source>
        <strain evidence="4">CBS 10117</strain>
    </source>
</reference>
<dbReference type="KEGG" id="kdj:28968440"/>
<gene>
    <name evidence="3" type="ORF">I303_04741</name>
    <name evidence="4" type="ORF">I303_104282</name>
</gene>
<name>A0A1A6A5S2_9TREE</name>
<dbReference type="OrthoDB" id="2745718at2759"/>
<keyword evidence="5" id="KW-1185">Reference proteome</keyword>
<dbReference type="PROSITE" id="PS50181">
    <property type="entry name" value="FBOX"/>
    <property type="match status" value="1"/>
</dbReference>
<organism evidence="3">
    <name type="scientific">Kwoniella dejecticola CBS 10117</name>
    <dbReference type="NCBI Taxonomy" id="1296121"/>
    <lineage>
        <taxon>Eukaryota</taxon>
        <taxon>Fungi</taxon>
        <taxon>Dikarya</taxon>
        <taxon>Basidiomycota</taxon>
        <taxon>Agaricomycotina</taxon>
        <taxon>Tremellomycetes</taxon>
        <taxon>Tremellales</taxon>
        <taxon>Cryptococcaceae</taxon>
        <taxon>Kwoniella</taxon>
    </lineage>
</organism>
<reference evidence="4" key="2">
    <citation type="submission" date="2013-07" db="EMBL/GenBank/DDBJ databases">
        <authorList>
            <consortium name="The Broad Institute Genome Sequencing Platform"/>
            <person name="Cuomo C."/>
            <person name="Litvintseva A."/>
            <person name="Chen Y."/>
            <person name="Heitman J."/>
            <person name="Sun S."/>
            <person name="Springer D."/>
            <person name="Dromer F."/>
            <person name="Young S.K."/>
            <person name="Zeng Q."/>
            <person name="Gargeya S."/>
            <person name="Fitzgerald M."/>
            <person name="Abouelleil A."/>
            <person name="Alvarado L."/>
            <person name="Berlin A.M."/>
            <person name="Chapman S.B."/>
            <person name="Dewar J."/>
            <person name="Goldberg J."/>
            <person name="Griggs A."/>
            <person name="Gujja S."/>
            <person name="Hansen M."/>
            <person name="Howarth C."/>
            <person name="Imamovic A."/>
            <person name="Larimer J."/>
            <person name="McCowan C."/>
            <person name="Murphy C."/>
            <person name="Pearson M."/>
            <person name="Priest M."/>
            <person name="Roberts A."/>
            <person name="Saif S."/>
            <person name="Shea T."/>
            <person name="Sykes S."/>
            <person name="Wortman J."/>
            <person name="Nusbaum C."/>
            <person name="Birren B."/>
        </authorList>
    </citation>
    <scope>NUCLEOTIDE SEQUENCE</scope>
    <source>
        <strain evidence="4">CBS 10117</strain>
    </source>
</reference>
<evidence type="ECO:0000259" key="2">
    <source>
        <dbReference type="PROSITE" id="PS50181"/>
    </source>
</evidence>
<dbReference type="GeneID" id="28968440"/>
<dbReference type="InterPro" id="IPR001810">
    <property type="entry name" value="F-box_dom"/>
</dbReference>
<dbReference type="RefSeq" id="XP_018263248.1">
    <property type="nucleotide sequence ID" value="XM_018408037.1"/>
</dbReference>
<evidence type="ECO:0000313" key="3">
    <source>
        <dbReference type="EMBL" id="OBR85406.1"/>
    </source>
</evidence>
<evidence type="ECO:0000313" key="4">
    <source>
        <dbReference type="EMBL" id="WWC61697.1"/>
    </source>
</evidence>